<dbReference type="InterPro" id="IPR011759">
    <property type="entry name" value="Cyt_c_oxidase_su2_TM_dom"/>
</dbReference>
<comment type="subcellular location">
    <subcellularLocation>
        <location evidence="1">Membrane</location>
        <topology evidence="1">Multi-pass membrane protein</topology>
    </subcellularLocation>
</comment>
<dbReference type="GO" id="GO:0055085">
    <property type="term" value="P:transmembrane transport"/>
    <property type="evidence" value="ECO:0007669"/>
    <property type="project" value="InterPro"/>
</dbReference>
<dbReference type="RefSeq" id="WP_177236098.1">
    <property type="nucleotide sequence ID" value="NZ_FOQH01000001.1"/>
</dbReference>
<dbReference type="PROSITE" id="PS50999">
    <property type="entry name" value="COX2_TM"/>
    <property type="match status" value="1"/>
</dbReference>
<dbReference type="GO" id="GO:0022900">
    <property type="term" value="P:electron transport chain"/>
    <property type="evidence" value="ECO:0007669"/>
    <property type="project" value="InterPro"/>
</dbReference>
<dbReference type="AlphaFoldDB" id="A0A1I3BHH0"/>
<keyword evidence="10" id="KW-1185">Reference proteome</keyword>
<feature type="transmembrane region" description="Helical" evidence="7">
    <location>
        <begin position="34"/>
        <end position="54"/>
    </location>
</feature>
<feature type="transmembrane region" description="Helical" evidence="7">
    <location>
        <begin position="198"/>
        <end position="220"/>
    </location>
</feature>
<evidence type="ECO:0000256" key="6">
    <source>
        <dbReference type="ARBA" id="ARBA00023136"/>
    </source>
</evidence>
<feature type="transmembrane region" description="Helical" evidence="7">
    <location>
        <begin position="6"/>
        <end position="22"/>
    </location>
</feature>
<organism evidence="9 10">
    <name type="scientific">Albimonas pacifica</name>
    <dbReference type="NCBI Taxonomy" id="1114924"/>
    <lineage>
        <taxon>Bacteria</taxon>
        <taxon>Pseudomonadati</taxon>
        <taxon>Pseudomonadota</taxon>
        <taxon>Alphaproteobacteria</taxon>
        <taxon>Rhodobacterales</taxon>
        <taxon>Paracoccaceae</taxon>
        <taxon>Albimonas</taxon>
    </lineage>
</organism>
<feature type="transmembrane region" description="Helical" evidence="7">
    <location>
        <begin position="66"/>
        <end position="86"/>
    </location>
</feature>
<evidence type="ECO:0000313" key="10">
    <source>
        <dbReference type="Proteomes" id="UP000199377"/>
    </source>
</evidence>
<feature type="transmembrane region" description="Helical" evidence="7">
    <location>
        <begin position="173"/>
        <end position="192"/>
    </location>
</feature>
<feature type="transmembrane region" description="Helical" evidence="7">
    <location>
        <begin position="98"/>
        <end position="122"/>
    </location>
</feature>
<feature type="domain" description="Cytochrome oxidase subunit II transmembrane region profile" evidence="8">
    <location>
        <begin position="1"/>
        <end position="32"/>
    </location>
</feature>
<proteinExistence type="predicted"/>
<gene>
    <name evidence="9" type="ORF">SAMN05216258_10192</name>
</gene>
<evidence type="ECO:0000256" key="3">
    <source>
        <dbReference type="ARBA" id="ARBA00022475"/>
    </source>
</evidence>
<evidence type="ECO:0000259" key="8">
    <source>
        <dbReference type="PROSITE" id="PS50999"/>
    </source>
</evidence>
<keyword evidence="5 7" id="KW-1133">Transmembrane helix</keyword>
<evidence type="ECO:0000256" key="2">
    <source>
        <dbReference type="ARBA" id="ARBA00022448"/>
    </source>
</evidence>
<evidence type="ECO:0000256" key="7">
    <source>
        <dbReference type="SAM" id="Phobius"/>
    </source>
</evidence>
<feature type="transmembrane region" description="Helical" evidence="7">
    <location>
        <begin position="128"/>
        <end position="152"/>
    </location>
</feature>
<keyword evidence="2" id="KW-0813">Transport</keyword>
<keyword evidence="3" id="KW-1003">Cell membrane</keyword>
<accession>A0A1I3BHH0</accession>
<reference evidence="9 10" key="1">
    <citation type="submission" date="2016-10" db="EMBL/GenBank/DDBJ databases">
        <authorList>
            <person name="de Groot N.N."/>
        </authorList>
    </citation>
    <scope>NUCLEOTIDE SEQUENCE [LARGE SCALE GENOMIC DNA]</scope>
    <source>
        <strain evidence="9 10">CGMCC 1.11030</strain>
    </source>
</reference>
<evidence type="ECO:0000256" key="4">
    <source>
        <dbReference type="ARBA" id="ARBA00022692"/>
    </source>
</evidence>
<evidence type="ECO:0000313" key="9">
    <source>
        <dbReference type="EMBL" id="SFH61723.1"/>
    </source>
</evidence>
<dbReference type="PANTHER" id="PTHR36838">
    <property type="entry name" value="AUXIN EFFLUX CARRIER FAMILY PROTEIN"/>
    <property type="match status" value="1"/>
</dbReference>
<protein>
    <recommendedName>
        <fullName evidence="8">Cytochrome oxidase subunit II transmembrane region profile domain-containing protein</fullName>
    </recommendedName>
</protein>
<sequence>MLEIIWITLPLYLLILAGYAAFRWQYLVTDGLGALGAFVVRVSLPALIFQAIAIPREGQGPGGFEWSFLIGYLGASLVGMVIGRAIMRRLFDQGPGIAWVFGLGMASSNTGFMGFAITSLVFGPEAAAAFAMIIIVESAVMIPLAMVAANVASSPEADWKALAWRSLSHAARNPLLLAVALAVAARSIGFAPPAPLETAITMMAAVAAPVALFAVGGTVARFPVSGAWRRALTISAAKLLLHPALTAAAFWLLPGVSPGMAAIGIANAAMPMLSLFPLLGQPYGGEQVCATSLILSTAASFATISLLVAWLA</sequence>
<dbReference type="STRING" id="1114924.SAMN05216258_10192"/>
<feature type="transmembrane region" description="Helical" evidence="7">
    <location>
        <begin position="292"/>
        <end position="311"/>
    </location>
</feature>
<dbReference type="GO" id="GO:0016020">
    <property type="term" value="C:membrane"/>
    <property type="evidence" value="ECO:0007669"/>
    <property type="project" value="UniProtKB-SubCell"/>
</dbReference>
<dbReference type="Pfam" id="PF03547">
    <property type="entry name" value="Mem_trans"/>
    <property type="match status" value="1"/>
</dbReference>
<evidence type="ECO:0000256" key="5">
    <source>
        <dbReference type="ARBA" id="ARBA00022989"/>
    </source>
</evidence>
<dbReference type="Proteomes" id="UP000199377">
    <property type="component" value="Unassembled WGS sequence"/>
</dbReference>
<name>A0A1I3BHH0_9RHOB</name>
<keyword evidence="4 7" id="KW-0812">Transmembrane</keyword>
<keyword evidence="6 7" id="KW-0472">Membrane</keyword>
<dbReference type="InterPro" id="IPR004776">
    <property type="entry name" value="Mem_transp_PIN-like"/>
</dbReference>
<dbReference type="EMBL" id="FOQH01000001">
    <property type="protein sequence ID" value="SFH61723.1"/>
    <property type="molecule type" value="Genomic_DNA"/>
</dbReference>
<dbReference type="PANTHER" id="PTHR36838:SF3">
    <property type="entry name" value="TRANSPORTER AUXIN EFFLUX CARRIER EC FAMILY"/>
    <property type="match status" value="1"/>
</dbReference>
<evidence type="ECO:0000256" key="1">
    <source>
        <dbReference type="ARBA" id="ARBA00004141"/>
    </source>
</evidence>